<keyword evidence="4" id="KW-1185">Reference proteome</keyword>
<dbReference type="Pfam" id="PF03473">
    <property type="entry name" value="MOSC"/>
    <property type="match status" value="1"/>
</dbReference>
<sequence>MPDRSEHSTVADETIGSNRETVSPHLTRIAQFPIKSLDPVFVESARLDDGPGAVTGDREFAIVDTDGEFVNGKRTAAVHRLRASFDPDRRTARLHEEGANEATGVEFALDRESGRKDAADWLADYFGFEVRLCRRDPGGFPDDTGRPGPTVISTGTIREIAEWFEFDVHETRLRFRANLEVGGVPPFWEDRLVADHGKVVRFRIGETPLHGVNPCQRCVVPSRDPYTGEELPGFRETFVEKRRETRPEWTDANRFDHLFRVMVNTDVPPAGRGSRLRVGDPVVVDGIRPKPDA</sequence>
<feature type="region of interest" description="Disordered" evidence="1">
    <location>
        <begin position="1"/>
        <end position="22"/>
    </location>
</feature>
<dbReference type="PROSITE" id="PS51340">
    <property type="entry name" value="MOSC"/>
    <property type="match status" value="1"/>
</dbReference>
<accession>A0A343TH17</accession>
<dbReference type="InterPro" id="IPR005302">
    <property type="entry name" value="MoCF_Sase_C"/>
</dbReference>
<proteinExistence type="predicted"/>
<dbReference type="RefSeq" id="WP_119815225.1">
    <property type="nucleotide sequence ID" value="NZ_CP025066.1"/>
</dbReference>
<dbReference type="GO" id="GO:0030170">
    <property type="term" value="F:pyridoxal phosphate binding"/>
    <property type="evidence" value="ECO:0007669"/>
    <property type="project" value="InterPro"/>
</dbReference>
<dbReference type="EMBL" id="CP025066">
    <property type="protein sequence ID" value="AUX08389.1"/>
    <property type="molecule type" value="Genomic_DNA"/>
</dbReference>
<dbReference type="InterPro" id="IPR005303">
    <property type="entry name" value="MOCOS_middle"/>
</dbReference>
<gene>
    <name evidence="3" type="ORF">AArcSl_0742</name>
</gene>
<dbReference type="SUPFAM" id="SSF141673">
    <property type="entry name" value="MOSC N-terminal domain-like"/>
    <property type="match status" value="1"/>
</dbReference>
<evidence type="ECO:0000256" key="1">
    <source>
        <dbReference type="SAM" id="MobiDB-lite"/>
    </source>
</evidence>
<dbReference type="GO" id="GO:0003824">
    <property type="term" value="F:catalytic activity"/>
    <property type="evidence" value="ECO:0007669"/>
    <property type="project" value="InterPro"/>
</dbReference>
<evidence type="ECO:0000259" key="2">
    <source>
        <dbReference type="PROSITE" id="PS51340"/>
    </source>
</evidence>
<dbReference type="AlphaFoldDB" id="A0A343TH17"/>
<dbReference type="GO" id="GO:0030151">
    <property type="term" value="F:molybdenum ion binding"/>
    <property type="evidence" value="ECO:0007669"/>
    <property type="project" value="InterPro"/>
</dbReference>
<organism evidence="3 4">
    <name type="scientific">Halalkaliarchaeum desulfuricum</name>
    <dbReference type="NCBI Taxonomy" id="2055893"/>
    <lineage>
        <taxon>Archaea</taxon>
        <taxon>Methanobacteriati</taxon>
        <taxon>Methanobacteriota</taxon>
        <taxon>Stenosarchaea group</taxon>
        <taxon>Halobacteria</taxon>
        <taxon>Halobacteriales</taxon>
        <taxon>Haloferacaceae</taxon>
        <taxon>Halalkaliarchaeum</taxon>
    </lineage>
</organism>
<dbReference type="Proteomes" id="UP000263012">
    <property type="component" value="Chromosome"/>
</dbReference>
<feature type="domain" description="MOSC" evidence="2">
    <location>
        <begin position="114"/>
        <end position="285"/>
    </location>
</feature>
<dbReference type="GeneID" id="37877086"/>
<dbReference type="KEGG" id="hdf:AArcSl_0742"/>
<dbReference type="OrthoDB" id="211216at2157"/>
<reference evidence="4" key="1">
    <citation type="submission" date="2017-11" db="EMBL/GenBank/DDBJ databases">
        <title>Phenotypic and genomic properties of facultatively anaerobic sulfur-reducing natronoarchaea from hypersaline soda lakes.</title>
        <authorList>
            <person name="Sorokin D.Y."/>
            <person name="Kublanov I.V."/>
            <person name="Roman P."/>
            <person name="Sinninghe Damste J.S."/>
            <person name="Golyshin P.N."/>
            <person name="Rojo D."/>
            <person name="Ciordia S."/>
            <person name="Mena M.D.C."/>
            <person name="Ferrer M."/>
            <person name="Messina E."/>
            <person name="Smedile F."/>
            <person name="La Spada G."/>
            <person name="La Cono V."/>
            <person name="Yakimov M.M."/>
        </authorList>
    </citation>
    <scope>NUCLEOTIDE SEQUENCE [LARGE SCALE GENOMIC DNA]</scope>
    <source>
        <strain evidence="4">AArc-Sl</strain>
    </source>
</reference>
<protein>
    <submittedName>
        <fullName evidence="3">Putative Fe-S protein</fullName>
    </submittedName>
</protein>
<name>A0A343TH17_9EURY</name>
<feature type="compositionally biased region" description="Basic and acidic residues" evidence="1">
    <location>
        <begin position="1"/>
        <end position="10"/>
    </location>
</feature>
<evidence type="ECO:0000313" key="3">
    <source>
        <dbReference type="EMBL" id="AUX08389.1"/>
    </source>
</evidence>
<evidence type="ECO:0000313" key="4">
    <source>
        <dbReference type="Proteomes" id="UP000263012"/>
    </source>
</evidence>
<dbReference type="Pfam" id="PF03476">
    <property type="entry name" value="MOSC_N"/>
    <property type="match status" value="1"/>
</dbReference>